<feature type="domain" description="HTH cro/C1-type" evidence="3">
    <location>
        <begin position="7"/>
        <end position="61"/>
    </location>
</feature>
<dbReference type="InterPro" id="IPR021224">
    <property type="entry name" value="DUF2690"/>
</dbReference>
<evidence type="ECO:0000313" key="4">
    <source>
        <dbReference type="EMBL" id="XDP98825.1"/>
    </source>
</evidence>
<feature type="region of interest" description="Disordered" evidence="1">
    <location>
        <begin position="73"/>
        <end position="108"/>
    </location>
</feature>
<feature type="transmembrane region" description="Helical" evidence="2">
    <location>
        <begin position="115"/>
        <end position="139"/>
    </location>
</feature>
<reference evidence="4" key="1">
    <citation type="submission" date="2024-07" db="EMBL/GenBank/DDBJ databases">
        <authorList>
            <person name="Yu S.T."/>
        </authorList>
    </citation>
    <scope>NUCLEOTIDE SEQUENCE</scope>
    <source>
        <strain evidence="4">R08</strain>
    </source>
</reference>
<keyword evidence="2" id="KW-1133">Transmembrane helix</keyword>
<dbReference type="CDD" id="cd00093">
    <property type="entry name" value="HTH_XRE"/>
    <property type="match status" value="1"/>
</dbReference>
<organism evidence="4">
    <name type="scientific">Streptomyces sp. R08</name>
    <dbReference type="NCBI Taxonomy" id="3238624"/>
    <lineage>
        <taxon>Bacteria</taxon>
        <taxon>Bacillati</taxon>
        <taxon>Actinomycetota</taxon>
        <taxon>Actinomycetes</taxon>
        <taxon>Kitasatosporales</taxon>
        <taxon>Streptomycetaceae</taxon>
        <taxon>Streptomyces</taxon>
    </lineage>
</organism>
<name>A0AB39M0Z4_9ACTN</name>
<accession>A0AB39M0Z4</accession>
<dbReference type="Gene3D" id="1.10.260.40">
    <property type="entry name" value="lambda repressor-like DNA-binding domains"/>
    <property type="match status" value="1"/>
</dbReference>
<dbReference type="InterPro" id="IPR001387">
    <property type="entry name" value="Cro/C1-type_HTH"/>
</dbReference>
<dbReference type="RefSeq" id="WP_369186172.1">
    <property type="nucleotide sequence ID" value="NZ_CP163431.1"/>
</dbReference>
<dbReference type="Pfam" id="PF10901">
    <property type="entry name" value="DUF2690"/>
    <property type="match status" value="1"/>
</dbReference>
<evidence type="ECO:0000259" key="3">
    <source>
        <dbReference type="SMART" id="SM00530"/>
    </source>
</evidence>
<dbReference type="SUPFAM" id="SSF47413">
    <property type="entry name" value="lambda repressor-like DNA-binding domains"/>
    <property type="match status" value="1"/>
</dbReference>
<dbReference type="GO" id="GO:0003677">
    <property type="term" value="F:DNA binding"/>
    <property type="evidence" value="ECO:0007669"/>
    <property type="project" value="InterPro"/>
</dbReference>
<dbReference type="InterPro" id="IPR010982">
    <property type="entry name" value="Lambda_DNA-bd_dom_sf"/>
</dbReference>
<dbReference type="Pfam" id="PF13560">
    <property type="entry name" value="HTH_31"/>
    <property type="match status" value="1"/>
</dbReference>
<keyword evidence="2" id="KW-0812">Transmembrane</keyword>
<evidence type="ECO:0000256" key="1">
    <source>
        <dbReference type="SAM" id="MobiDB-lite"/>
    </source>
</evidence>
<gene>
    <name evidence="4" type="ORF">AB5J58_00855</name>
</gene>
<keyword evidence="2" id="KW-0472">Membrane</keyword>
<dbReference type="AlphaFoldDB" id="A0AB39M0Z4"/>
<protein>
    <submittedName>
        <fullName evidence="4">Helix-turn-helix domain-containing protein</fullName>
    </submittedName>
</protein>
<dbReference type="EMBL" id="CP163431">
    <property type="protein sequence ID" value="XDP98825.1"/>
    <property type="molecule type" value="Genomic_DNA"/>
</dbReference>
<evidence type="ECO:0000256" key="2">
    <source>
        <dbReference type="SAM" id="Phobius"/>
    </source>
</evidence>
<feature type="compositionally biased region" description="Low complexity" evidence="1">
    <location>
        <begin position="77"/>
        <end position="99"/>
    </location>
</feature>
<proteinExistence type="predicted"/>
<sequence length="284" mass="29332">MNQLAAALRQLRTETGLSLAGLATKTPYSKSSWERYLNAKTLPPREAVEALCRLAGEPEGRCVALWEIAEAEGSGRGATPTATGAKGPAIRPGATTPPAVSAPPPAPPVPHQRGVITLAVLASVCAVAVTAVVLALLLIPDSRTSDPLSPTAATTATPIGPGCHGATCEGRSPMAMRCAAQPDTVARHQTATGAWMELRHSRECGTTWARTWGGRIGDRIEMTVPGRTGAVHGAQVGNAVDAESYVYTLMAVTRPGTVVRACFQPAAKAGAAPGRKECFDGAVR</sequence>
<dbReference type="SMART" id="SM00530">
    <property type="entry name" value="HTH_XRE"/>
    <property type="match status" value="1"/>
</dbReference>